<evidence type="ECO:0000256" key="1">
    <source>
        <dbReference type="PROSITE-ProRule" id="PRU00259"/>
    </source>
</evidence>
<dbReference type="EMBL" id="CAJHNH020001503">
    <property type="protein sequence ID" value="CAG5123339.1"/>
    <property type="molecule type" value="Genomic_DNA"/>
</dbReference>
<dbReference type="OrthoDB" id="21522at2759"/>
<feature type="non-terminal residue" evidence="2">
    <location>
        <position position="457"/>
    </location>
</feature>
<dbReference type="InterPro" id="IPR011989">
    <property type="entry name" value="ARM-like"/>
</dbReference>
<dbReference type="AlphaFoldDB" id="A0A8S3Z2K8"/>
<sequence length="457" mass="50744">EQIRSRDQLILSKRLKVETLEDAEATLSREEELEKITQATKFLKQSKNVEALTVLRKCFARDPENARIFLRLEGLQALQSCLLSTDSAVLHAAAWCAINLTAATSLSLRSMMHLTPLLIQFLQGSDPHMQELCAWAVGNLAGDSSKHRNLLLQQGCIPALVALLSSPNYLTFEARSQSVLFALSNLARDDYVCIRCMLDHCIFTHLNLLLQTVDAASDLCFEIGCLTNFIYSRKESFIEHADQFHRILKSVVAKLSQVIQLESRVQQEKVVLPYLHGLGNMIGLDPDIALAASDNSNFLPTVFSCLTSNTEFIQKEALWILVNFMAEPSCRVLVMCQACFLNIVFQLCRSSDESMAFNALYLLGASSKVSAWMCQFLVKHQAVSLLVSLLADPKLNIVEAALDILVDFVSATEQGMMSFVASGGLAQLQALALQESSCQIKETVRKIIHLVQLQEVS</sequence>
<gene>
    <name evidence="2" type="ORF">CUNI_LOCUS8897</name>
</gene>
<proteinExistence type="predicted"/>
<reference evidence="2" key="1">
    <citation type="submission" date="2021-04" db="EMBL/GenBank/DDBJ databases">
        <authorList>
            <consortium name="Molecular Ecology Group"/>
        </authorList>
    </citation>
    <scope>NUCLEOTIDE SEQUENCE</scope>
</reference>
<evidence type="ECO:0000313" key="2">
    <source>
        <dbReference type="EMBL" id="CAG5123339.1"/>
    </source>
</evidence>
<dbReference type="Pfam" id="PF00514">
    <property type="entry name" value="Arm"/>
    <property type="match status" value="1"/>
</dbReference>
<dbReference type="SUPFAM" id="SSF48371">
    <property type="entry name" value="ARM repeat"/>
    <property type="match status" value="1"/>
</dbReference>
<comment type="caution">
    <text evidence="2">The sequence shown here is derived from an EMBL/GenBank/DDBJ whole genome shotgun (WGS) entry which is preliminary data.</text>
</comment>
<dbReference type="InterPro" id="IPR016024">
    <property type="entry name" value="ARM-type_fold"/>
</dbReference>
<name>A0A8S3Z2K8_9EUPU</name>
<evidence type="ECO:0008006" key="4">
    <source>
        <dbReference type="Google" id="ProtNLM"/>
    </source>
</evidence>
<evidence type="ECO:0000313" key="3">
    <source>
        <dbReference type="Proteomes" id="UP000678393"/>
    </source>
</evidence>
<dbReference type="PANTHER" id="PTHR16356:SF1">
    <property type="entry name" value="TRANSMEMBRANE AND COILED-COIL DOMAIN-CONTAINING PROTEIN 6"/>
    <property type="match status" value="1"/>
</dbReference>
<dbReference type="InterPro" id="IPR000225">
    <property type="entry name" value="Armadillo"/>
</dbReference>
<keyword evidence="3" id="KW-1185">Reference proteome</keyword>
<dbReference type="PROSITE" id="PS50176">
    <property type="entry name" value="ARM_REPEAT"/>
    <property type="match status" value="1"/>
</dbReference>
<accession>A0A8S3Z2K8</accession>
<dbReference type="Gene3D" id="1.25.10.10">
    <property type="entry name" value="Leucine-rich Repeat Variant"/>
    <property type="match status" value="2"/>
</dbReference>
<dbReference type="Proteomes" id="UP000678393">
    <property type="component" value="Unassembled WGS sequence"/>
</dbReference>
<protein>
    <recommendedName>
        <fullName evidence="4">Armadillo repeat-containing protein 8</fullName>
    </recommendedName>
</protein>
<dbReference type="PANTHER" id="PTHR16356">
    <property type="entry name" value="TRANSMEMBRANE AND COILED-COIL DOMAIN-CONTAINING PROTEIN 6 TMCO6"/>
    <property type="match status" value="1"/>
</dbReference>
<feature type="repeat" description="ARM" evidence="1">
    <location>
        <begin position="155"/>
        <end position="190"/>
    </location>
</feature>
<organism evidence="2 3">
    <name type="scientific">Candidula unifasciata</name>
    <dbReference type="NCBI Taxonomy" id="100452"/>
    <lineage>
        <taxon>Eukaryota</taxon>
        <taxon>Metazoa</taxon>
        <taxon>Spiralia</taxon>
        <taxon>Lophotrochozoa</taxon>
        <taxon>Mollusca</taxon>
        <taxon>Gastropoda</taxon>
        <taxon>Heterobranchia</taxon>
        <taxon>Euthyneura</taxon>
        <taxon>Panpulmonata</taxon>
        <taxon>Eupulmonata</taxon>
        <taxon>Stylommatophora</taxon>
        <taxon>Helicina</taxon>
        <taxon>Helicoidea</taxon>
        <taxon>Geomitridae</taxon>
        <taxon>Candidula</taxon>
    </lineage>
</organism>
<dbReference type="SMART" id="SM00185">
    <property type="entry name" value="ARM"/>
    <property type="match status" value="4"/>
</dbReference>